<dbReference type="OrthoDB" id="6783936at2759"/>
<proteinExistence type="predicted"/>
<name>A0A6J2Y0Y1_SITOR</name>
<evidence type="ECO:0000313" key="1">
    <source>
        <dbReference type="Proteomes" id="UP000504635"/>
    </source>
</evidence>
<dbReference type="AlphaFoldDB" id="A0A6J2Y0Y1"/>
<dbReference type="GeneID" id="115883190"/>
<dbReference type="KEGG" id="soy:115883190"/>
<evidence type="ECO:0000313" key="2">
    <source>
        <dbReference type="RefSeq" id="XP_030757367.1"/>
    </source>
</evidence>
<keyword evidence="1" id="KW-1185">Reference proteome</keyword>
<dbReference type="InParanoid" id="A0A6J2Y0Y1"/>
<organism evidence="1 2">
    <name type="scientific">Sitophilus oryzae</name>
    <name type="common">Rice weevil</name>
    <name type="synonym">Curculio oryzae</name>
    <dbReference type="NCBI Taxonomy" id="7048"/>
    <lineage>
        <taxon>Eukaryota</taxon>
        <taxon>Metazoa</taxon>
        <taxon>Ecdysozoa</taxon>
        <taxon>Arthropoda</taxon>
        <taxon>Hexapoda</taxon>
        <taxon>Insecta</taxon>
        <taxon>Pterygota</taxon>
        <taxon>Neoptera</taxon>
        <taxon>Endopterygota</taxon>
        <taxon>Coleoptera</taxon>
        <taxon>Polyphaga</taxon>
        <taxon>Cucujiformia</taxon>
        <taxon>Curculionidae</taxon>
        <taxon>Dryophthorinae</taxon>
        <taxon>Sitophilus</taxon>
    </lineage>
</organism>
<protein>
    <submittedName>
        <fullName evidence="2">Uncharacterized protein LOC115883190</fullName>
    </submittedName>
</protein>
<dbReference type="RefSeq" id="XP_030757367.1">
    <property type="nucleotide sequence ID" value="XM_030901507.1"/>
</dbReference>
<gene>
    <name evidence="2" type="primary">LOC115883190</name>
</gene>
<dbReference type="Proteomes" id="UP000504635">
    <property type="component" value="Unplaced"/>
</dbReference>
<reference evidence="2" key="1">
    <citation type="submission" date="2025-08" db="UniProtKB">
        <authorList>
            <consortium name="RefSeq"/>
        </authorList>
    </citation>
    <scope>IDENTIFICATION</scope>
    <source>
        <tissue evidence="2">Gonads</tissue>
    </source>
</reference>
<sequence length="157" mass="17827">MGSHTSSHQRLKSISSRTFDFTEVVDFEFSDSGTASDDPKVINNFNLPQVNGTSVIGTLPIPVKVPEDKIKYPPSLILLIDHVEDIENKINAISDSDLFVHYPSLKDDLHNSWQKVYDIKETNTDVKQKKTDLIELIKSLLKIINERFLKRSCNANK</sequence>
<accession>A0A6J2Y0Y1</accession>